<evidence type="ECO:0000259" key="1">
    <source>
        <dbReference type="PROSITE" id="PS51061"/>
    </source>
</evidence>
<dbReference type="SUPFAM" id="SSF82708">
    <property type="entry name" value="R3H domain"/>
    <property type="match status" value="1"/>
</dbReference>
<organism evidence="2 3">
    <name type="scientific">Trichocoleus desertorum GB2-A4</name>
    <dbReference type="NCBI Taxonomy" id="2933944"/>
    <lineage>
        <taxon>Bacteria</taxon>
        <taxon>Bacillati</taxon>
        <taxon>Cyanobacteriota</taxon>
        <taxon>Cyanophyceae</taxon>
        <taxon>Leptolyngbyales</taxon>
        <taxon>Trichocoleusaceae</taxon>
        <taxon>Trichocoleus</taxon>
    </lineage>
</organism>
<evidence type="ECO:0000313" key="2">
    <source>
        <dbReference type="EMBL" id="MEP0818768.1"/>
    </source>
</evidence>
<dbReference type="Gene3D" id="3.30.300.20">
    <property type="match status" value="1"/>
</dbReference>
<protein>
    <submittedName>
        <fullName evidence="2">RNA-binding protein</fullName>
    </submittedName>
</protein>
<dbReference type="SMART" id="SM00393">
    <property type="entry name" value="R3H"/>
    <property type="match status" value="1"/>
</dbReference>
<dbReference type="CDD" id="cd02644">
    <property type="entry name" value="R3H_jag"/>
    <property type="match status" value="1"/>
</dbReference>
<dbReference type="InterPro" id="IPR034079">
    <property type="entry name" value="R3H_KhpB"/>
</dbReference>
<dbReference type="PANTHER" id="PTHR35800:SF1">
    <property type="entry name" value="RNA-BINDING PROTEIN KHPB"/>
    <property type="match status" value="1"/>
</dbReference>
<sequence length="175" mass="19626">MQQGREWLQELLSLVDLPADVQVAEQAAHDPTSTQSGTEATLEDRASYWLTIDETGLTPEQIQQLTGPNGAVLDALQYLANTILNLGQAEDQQKAYTIELAGYRARRQAELQSLAEQAADQVRQTGQEVEMKALSSAERRQIHTFLKVYPDLETYSRGREPDRRLVVKQTQTEPS</sequence>
<proteinExistence type="predicted"/>
<dbReference type="InterPro" id="IPR015946">
    <property type="entry name" value="KH_dom-like_a/b"/>
</dbReference>
<feature type="domain" description="R3H" evidence="1">
    <location>
        <begin position="105"/>
        <end position="171"/>
    </location>
</feature>
<evidence type="ECO:0000313" key="3">
    <source>
        <dbReference type="Proteomes" id="UP001464891"/>
    </source>
</evidence>
<dbReference type="InterPro" id="IPR001374">
    <property type="entry name" value="R3H_dom"/>
</dbReference>
<dbReference type="Proteomes" id="UP001464891">
    <property type="component" value="Unassembled WGS sequence"/>
</dbReference>
<name>A0ABV0JBZ1_9CYAN</name>
<reference evidence="2 3" key="1">
    <citation type="submission" date="2022-04" db="EMBL/GenBank/DDBJ databases">
        <title>Positive selection, recombination, and allopatry shape intraspecific diversity of widespread and dominant cyanobacteria.</title>
        <authorList>
            <person name="Wei J."/>
            <person name="Shu W."/>
            <person name="Hu C."/>
        </authorList>
    </citation>
    <scope>NUCLEOTIDE SEQUENCE [LARGE SCALE GENOMIC DNA]</scope>
    <source>
        <strain evidence="2 3">GB2-A4</strain>
    </source>
</reference>
<dbReference type="Gene3D" id="3.30.1370.50">
    <property type="entry name" value="R3H-like domain"/>
    <property type="match status" value="1"/>
</dbReference>
<gene>
    <name evidence="2" type="ORF">NC998_16840</name>
</gene>
<dbReference type="Pfam" id="PF01424">
    <property type="entry name" value="R3H"/>
    <property type="match status" value="1"/>
</dbReference>
<dbReference type="InterPro" id="IPR039247">
    <property type="entry name" value="KhpB"/>
</dbReference>
<dbReference type="PANTHER" id="PTHR35800">
    <property type="entry name" value="PROTEIN JAG"/>
    <property type="match status" value="1"/>
</dbReference>
<dbReference type="EMBL" id="JAMPKM010000010">
    <property type="protein sequence ID" value="MEP0818768.1"/>
    <property type="molecule type" value="Genomic_DNA"/>
</dbReference>
<keyword evidence="3" id="KW-1185">Reference proteome</keyword>
<dbReference type="PROSITE" id="PS51061">
    <property type="entry name" value="R3H"/>
    <property type="match status" value="1"/>
</dbReference>
<dbReference type="InterPro" id="IPR036867">
    <property type="entry name" value="R3H_dom_sf"/>
</dbReference>
<comment type="caution">
    <text evidence="2">The sequence shown here is derived from an EMBL/GenBank/DDBJ whole genome shotgun (WGS) entry which is preliminary data.</text>
</comment>
<dbReference type="RefSeq" id="WP_313930135.1">
    <property type="nucleotide sequence ID" value="NZ_JAMPKM010000010.1"/>
</dbReference>
<accession>A0ABV0JBZ1</accession>